<keyword evidence="2" id="KW-1185">Reference proteome</keyword>
<dbReference type="AlphaFoldDB" id="L1LSX9"/>
<organism evidence="1 2">
    <name type="scientific">Pseudomonas bharatica CSV86</name>
    <dbReference type="NCBI Taxonomy" id="1005395"/>
    <lineage>
        <taxon>Bacteria</taxon>
        <taxon>Pseudomonadati</taxon>
        <taxon>Pseudomonadota</taxon>
        <taxon>Gammaproteobacteria</taxon>
        <taxon>Pseudomonadales</taxon>
        <taxon>Pseudomonadaceae</taxon>
        <taxon>Pseudomonas</taxon>
        <taxon>Pseudomonas bharatica</taxon>
    </lineage>
</organism>
<proteinExistence type="predicted"/>
<dbReference type="NCBIfam" id="NF033832">
    <property type="entry name" value="sce7726_fam"/>
    <property type="match status" value="1"/>
</dbReference>
<protein>
    <submittedName>
        <fullName evidence="1">Sce7726 family protein</fullName>
    </submittedName>
</protein>
<dbReference type="EMBL" id="AMWJ02000001">
    <property type="protein sequence ID" value="NNJ15407.1"/>
    <property type="molecule type" value="Genomic_DNA"/>
</dbReference>
<dbReference type="RefSeq" id="WP_009407786.1">
    <property type="nucleotide sequence ID" value="NZ_AMWJ02000001.1"/>
</dbReference>
<evidence type="ECO:0000313" key="1">
    <source>
        <dbReference type="EMBL" id="NNJ15407.1"/>
    </source>
</evidence>
<dbReference type="Proteomes" id="UP000010448">
    <property type="component" value="Unassembled WGS sequence"/>
</dbReference>
<reference evidence="1 2" key="1">
    <citation type="journal article" date="2013" name="Genome Announc.">
        <title>Genome Sequence of Naphthalene-Degrading Soil Bacterium Pseudomonas putida CSV86.</title>
        <authorList>
            <person name="Phale P.S."/>
            <person name="Paliwal V."/>
            <person name="Raju S.C."/>
            <person name="Modak A."/>
            <person name="Purohit H.J."/>
        </authorList>
    </citation>
    <scope>NUCLEOTIDE SEQUENCE [LARGE SCALE GENOMIC DNA]</scope>
    <source>
        <strain evidence="1 2">CSV86</strain>
    </source>
</reference>
<dbReference type="OrthoDB" id="6855203at2"/>
<sequence length="190" mass="20946">MLSPAAIRDNLKGWVTTHLSKDVNDVLIEELGFVNRQEGRSVDMTFRADLAVANGRLVAFEIKSGADTLKRWPSQCDAYFNVFDEVWLCTHGRHLEKALEVTPKGVGILVADDLGGLVLLRNAKPNRQANAYDLTGLLWREELDALCEQNGIVVKKKETKAEVRGKVSGSVPIDSIRSCVLACLKDRKGG</sequence>
<accession>L1LSX9</accession>
<gene>
    <name evidence="1" type="ORF">CSV86_009265</name>
</gene>
<name>L1LSX9_9PSED</name>
<dbReference type="InterPro" id="IPR047729">
    <property type="entry name" value="Sce7726-like"/>
</dbReference>
<comment type="caution">
    <text evidence="1">The sequence shown here is derived from an EMBL/GenBank/DDBJ whole genome shotgun (WGS) entry which is preliminary data.</text>
</comment>
<evidence type="ECO:0000313" key="2">
    <source>
        <dbReference type="Proteomes" id="UP000010448"/>
    </source>
</evidence>